<evidence type="ECO:0000313" key="2">
    <source>
        <dbReference type="EMBL" id="TFA99391.1"/>
    </source>
</evidence>
<dbReference type="GeneID" id="300580261"/>
<comment type="caution">
    <text evidence="2">The sequence shown here is derived from an EMBL/GenBank/DDBJ whole genome shotgun (WGS) entry which is preliminary data.</text>
</comment>
<reference evidence="2 3" key="1">
    <citation type="submission" date="2018-01" db="EMBL/GenBank/DDBJ databases">
        <title>Genome characterization of the sugarcane-associated fungus Trichoderma ghanense CCMA-1212 and their application in lignocelulose bioconversion.</title>
        <authorList>
            <person name="Steindorff A.S."/>
            <person name="Mendes T.D."/>
            <person name="Vilela E.S.D."/>
            <person name="Rodrigues D.S."/>
            <person name="Formighieri E.F."/>
            <person name="Melo I.S."/>
            <person name="Favaro L.C.L."/>
        </authorList>
    </citation>
    <scope>NUCLEOTIDE SEQUENCE [LARGE SCALE GENOMIC DNA]</scope>
    <source>
        <strain evidence="2 3">CCMA-1212</strain>
    </source>
</reference>
<gene>
    <name evidence="2" type="ORF">CCMA1212_008694</name>
</gene>
<protein>
    <submittedName>
        <fullName evidence="2">Uncharacterized protein</fullName>
    </submittedName>
</protein>
<name>A0ABY2GTX7_9HYPO</name>
<evidence type="ECO:0000313" key="3">
    <source>
        <dbReference type="Proteomes" id="UP001642720"/>
    </source>
</evidence>
<feature type="compositionally biased region" description="Basic and acidic residues" evidence="1">
    <location>
        <begin position="91"/>
        <end position="103"/>
    </location>
</feature>
<keyword evidence="3" id="KW-1185">Reference proteome</keyword>
<organism evidence="2 3">
    <name type="scientific">Trichoderma ghanense</name>
    <dbReference type="NCBI Taxonomy" id="65468"/>
    <lineage>
        <taxon>Eukaryota</taxon>
        <taxon>Fungi</taxon>
        <taxon>Dikarya</taxon>
        <taxon>Ascomycota</taxon>
        <taxon>Pezizomycotina</taxon>
        <taxon>Sordariomycetes</taxon>
        <taxon>Hypocreomycetidae</taxon>
        <taxon>Hypocreales</taxon>
        <taxon>Hypocreaceae</taxon>
        <taxon>Trichoderma</taxon>
    </lineage>
</organism>
<dbReference type="EMBL" id="PPTA01000014">
    <property type="protein sequence ID" value="TFA99391.1"/>
    <property type="molecule type" value="Genomic_DNA"/>
</dbReference>
<evidence type="ECO:0000256" key="1">
    <source>
        <dbReference type="SAM" id="MobiDB-lite"/>
    </source>
</evidence>
<dbReference type="Proteomes" id="UP001642720">
    <property type="component" value="Unassembled WGS sequence"/>
</dbReference>
<dbReference type="RefSeq" id="XP_073555593.1">
    <property type="nucleotide sequence ID" value="XM_073705811.1"/>
</dbReference>
<sequence length="123" mass="13438">MPRTPYFGSFPFQPKAIGEEIIRRPDLPPRRGSKTGQQVSVIHPDSAIRLSVRLIAPFASTLAAVPPRRTRPGTEYSLSVALRAALVRPEHQHRVRSTTDRRTGFSGVPEALALEHSAGPPVA</sequence>
<proteinExistence type="predicted"/>
<accession>A0ABY2GTX7</accession>
<feature type="region of interest" description="Disordered" evidence="1">
    <location>
        <begin position="91"/>
        <end position="123"/>
    </location>
</feature>